<gene>
    <name evidence="1" type="ORF">METZ01_LOCUS10728</name>
</gene>
<dbReference type="GO" id="GO:0005737">
    <property type="term" value="C:cytoplasm"/>
    <property type="evidence" value="ECO:0007669"/>
    <property type="project" value="TreeGrafter"/>
</dbReference>
<evidence type="ECO:0008006" key="2">
    <source>
        <dbReference type="Google" id="ProtNLM"/>
    </source>
</evidence>
<accession>A0A381NUM2</accession>
<proteinExistence type="predicted"/>
<dbReference type="InterPro" id="IPR036663">
    <property type="entry name" value="Fumarylacetoacetase_C_sf"/>
</dbReference>
<sequence length="268" mass="29867">MNPDSNRFKQLESLAKKLGQAWIENTMIEGPNDFEIPHSREEAYFVQDHMAKFIGKDISGWKVGATSAKMRELDGHDDVIPGRIFSPVTFLGPIQKLHINQFPNARVETEFAFRLNEDIPIRDQNWTASDLENKVSMHPAVEIIGNRHQLDNATKAEKSLMTIADNGGGIGFVFGSAFHDWKNLNFRNHSICLQVDDNPAAENFLGDMRCQPLEAMANLVNHLSSRDISLRKGDFVSTGAATVPQPFIKGSCVNANFGIIGNIQLTFV</sequence>
<dbReference type="PANTHER" id="PTHR30143:SF0">
    <property type="entry name" value="2-KETO-4-PENTENOATE HYDRATASE"/>
    <property type="match status" value="1"/>
</dbReference>
<dbReference type="AlphaFoldDB" id="A0A381NUM2"/>
<name>A0A381NUM2_9ZZZZ</name>
<dbReference type="PANTHER" id="PTHR30143">
    <property type="entry name" value="ACID HYDRATASE"/>
    <property type="match status" value="1"/>
</dbReference>
<reference evidence="1" key="1">
    <citation type="submission" date="2018-05" db="EMBL/GenBank/DDBJ databases">
        <authorList>
            <person name="Lanie J.A."/>
            <person name="Ng W.-L."/>
            <person name="Kazmierczak K.M."/>
            <person name="Andrzejewski T.M."/>
            <person name="Davidsen T.M."/>
            <person name="Wayne K.J."/>
            <person name="Tettelin H."/>
            <person name="Glass J.I."/>
            <person name="Rusch D."/>
            <person name="Podicherti R."/>
            <person name="Tsui H.-C.T."/>
            <person name="Winkler M.E."/>
        </authorList>
    </citation>
    <scope>NUCLEOTIDE SEQUENCE</scope>
</reference>
<dbReference type="Gene3D" id="3.90.850.10">
    <property type="entry name" value="Fumarylacetoacetase-like, C-terminal domain"/>
    <property type="match status" value="1"/>
</dbReference>
<dbReference type="SUPFAM" id="SSF56529">
    <property type="entry name" value="FAH"/>
    <property type="match status" value="1"/>
</dbReference>
<protein>
    <recommendedName>
        <fullName evidence="2">Fumarylacetoacetase-like C-terminal domain-containing protein</fullName>
    </recommendedName>
</protein>
<dbReference type="GO" id="GO:0008684">
    <property type="term" value="F:2-oxopent-4-enoate hydratase activity"/>
    <property type="evidence" value="ECO:0007669"/>
    <property type="project" value="TreeGrafter"/>
</dbReference>
<dbReference type="InterPro" id="IPR050772">
    <property type="entry name" value="Hydratase-Decarb/MhpD_sf"/>
</dbReference>
<dbReference type="EMBL" id="UINC01000585">
    <property type="protein sequence ID" value="SUZ57874.1"/>
    <property type="molecule type" value="Genomic_DNA"/>
</dbReference>
<evidence type="ECO:0000313" key="1">
    <source>
        <dbReference type="EMBL" id="SUZ57874.1"/>
    </source>
</evidence>
<organism evidence="1">
    <name type="scientific">marine metagenome</name>
    <dbReference type="NCBI Taxonomy" id="408172"/>
    <lineage>
        <taxon>unclassified sequences</taxon>
        <taxon>metagenomes</taxon>
        <taxon>ecological metagenomes</taxon>
    </lineage>
</organism>